<dbReference type="EMBL" id="KI925459">
    <property type="protein sequence ID" value="ETW80924.1"/>
    <property type="molecule type" value="Genomic_DNA"/>
</dbReference>
<dbReference type="HOGENOM" id="CLU_1992918_0_0_1"/>
<evidence type="ECO:0000313" key="2">
    <source>
        <dbReference type="Proteomes" id="UP000030671"/>
    </source>
</evidence>
<dbReference type="AlphaFoldDB" id="W4K5A3"/>
<organism evidence="1 2">
    <name type="scientific">Heterobasidion irregulare (strain TC 32-1)</name>
    <dbReference type="NCBI Taxonomy" id="747525"/>
    <lineage>
        <taxon>Eukaryota</taxon>
        <taxon>Fungi</taxon>
        <taxon>Dikarya</taxon>
        <taxon>Basidiomycota</taxon>
        <taxon>Agaricomycotina</taxon>
        <taxon>Agaricomycetes</taxon>
        <taxon>Russulales</taxon>
        <taxon>Bondarzewiaceae</taxon>
        <taxon>Heterobasidion</taxon>
        <taxon>Heterobasidion annosum species complex</taxon>
    </lineage>
</organism>
<protein>
    <submittedName>
        <fullName evidence="1">Uncharacterized protein</fullName>
    </submittedName>
</protein>
<dbReference type="RefSeq" id="XP_009547616.1">
    <property type="nucleotide sequence ID" value="XM_009549321.1"/>
</dbReference>
<accession>W4K5A3</accession>
<dbReference type="InParanoid" id="W4K5A3"/>
<proteinExistence type="predicted"/>
<gene>
    <name evidence="1" type="ORF">HETIRDRAFT_320943</name>
</gene>
<reference evidence="1 2" key="1">
    <citation type="journal article" date="2012" name="New Phytol.">
        <title>Insight into trade-off between wood decay and parasitism from the genome of a fungal forest pathogen.</title>
        <authorList>
            <person name="Olson A."/>
            <person name="Aerts A."/>
            <person name="Asiegbu F."/>
            <person name="Belbahri L."/>
            <person name="Bouzid O."/>
            <person name="Broberg A."/>
            <person name="Canback B."/>
            <person name="Coutinho P.M."/>
            <person name="Cullen D."/>
            <person name="Dalman K."/>
            <person name="Deflorio G."/>
            <person name="van Diepen L.T."/>
            <person name="Dunand C."/>
            <person name="Duplessis S."/>
            <person name="Durling M."/>
            <person name="Gonthier P."/>
            <person name="Grimwood J."/>
            <person name="Fossdal C.G."/>
            <person name="Hansson D."/>
            <person name="Henrissat B."/>
            <person name="Hietala A."/>
            <person name="Himmelstrand K."/>
            <person name="Hoffmeister D."/>
            <person name="Hogberg N."/>
            <person name="James T.Y."/>
            <person name="Karlsson M."/>
            <person name="Kohler A."/>
            <person name="Kues U."/>
            <person name="Lee Y.H."/>
            <person name="Lin Y.C."/>
            <person name="Lind M."/>
            <person name="Lindquist E."/>
            <person name="Lombard V."/>
            <person name="Lucas S."/>
            <person name="Lunden K."/>
            <person name="Morin E."/>
            <person name="Murat C."/>
            <person name="Park J."/>
            <person name="Raffaello T."/>
            <person name="Rouze P."/>
            <person name="Salamov A."/>
            <person name="Schmutz J."/>
            <person name="Solheim H."/>
            <person name="Stahlberg J."/>
            <person name="Velez H."/>
            <person name="de Vries R.P."/>
            <person name="Wiebenga A."/>
            <person name="Woodward S."/>
            <person name="Yakovlev I."/>
            <person name="Garbelotto M."/>
            <person name="Martin F."/>
            <person name="Grigoriev I.V."/>
            <person name="Stenlid J."/>
        </authorList>
    </citation>
    <scope>NUCLEOTIDE SEQUENCE [LARGE SCALE GENOMIC DNA]</scope>
    <source>
        <strain evidence="1 2">TC 32-1</strain>
    </source>
</reference>
<evidence type="ECO:0000313" key="1">
    <source>
        <dbReference type="EMBL" id="ETW80924.1"/>
    </source>
</evidence>
<keyword evidence="2" id="KW-1185">Reference proteome</keyword>
<dbReference type="KEGG" id="hir:HETIRDRAFT_320943"/>
<dbReference type="GeneID" id="20670709"/>
<dbReference type="Proteomes" id="UP000030671">
    <property type="component" value="Unassembled WGS sequence"/>
</dbReference>
<sequence>MHCSSIGYCTAQAPPIIHCAIIASTAEISTDLVACLEEQHKYSYVLPLHNSAFTDLCGPHGQFEYFPSRLHCNEVLQTLCFVHLRALEIKLQYPPLALVEPPVSNTGCVISNIARKAGRSLEFIS</sequence>
<name>W4K5A3_HETIT</name>